<dbReference type="PANTHER" id="PTHR21344:SF1">
    <property type="entry name" value="RAL GTPASE-ACTIVATING PROTEIN SUBUNIT BETA"/>
    <property type="match status" value="1"/>
</dbReference>
<feature type="region of interest" description="Disordered" evidence="1">
    <location>
        <begin position="567"/>
        <end position="592"/>
    </location>
</feature>
<dbReference type="Proteomes" id="UP000887540">
    <property type="component" value="Unplaced"/>
</dbReference>
<feature type="compositionally biased region" description="Basic and acidic residues" evidence="1">
    <location>
        <begin position="1500"/>
        <end position="1526"/>
    </location>
</feature>
<feature type="domain" description="Ral GTPase-activating protein subunit alpha/beta N-terminal" evidence="2">
    <location>
        <begin position="142"/>
        <end position="264"/>
    </location>
</feature>
<dbReference type="Pfam" id="PF20412">
    <property type="entry name" value="RALGAPB_N"/>
    <property type="match status" value="1"/>
</dbReference>
<dbReference type="InterPro" id="IPR039930">
    <property type="entry name" value="RALGAPB"/>
</dbReference>
<dbReference type="PANTHER" id="PTHR21344">
    <property type="entry name" value="RAL GTPASE-ACTIVATING PROTEIN SUBUNIT BETA"/>
    <property type="match status" value="1"/>
</dbReference>
<dbReference type="GO" id="GO:0005096">
    <property type="term" value="F:GTPase activator activity"/>
    <property type="evidence" value="ECO:0007669"/>
    <property type="project" value="InterPro"/>
</dbReference>
<feature type="compositionally biased region" description="Low complexity" evidence="1">
    <location>
        <begin position="576"/>
        <end position="592"/>
    </location>
</feature>
<name>A0A914D0F1_9BILA</name>
<dbReference type="WBParaSite" id="ACRNAN_scaffold167.g27721.t2">
    <property type="protein sequence ID" value="ACRNAN_scaffold167.g27721.t2"/>
    <property type="gene ID" value="ACRNAN_scaffold167.g27721"/>
</dbReference>
<evidence type="ECO:0000313" key="4">
    <source>
        <dbReference type="WBParaSite" id="ACRNAN_scaffold167.g27721.t2"/>
    </source>
</evidence>
<dbReference type="SUPFAM" id="SSF111347">
    <property type="entry name" value="Rap/Ran-GAP"/>
    <property type="match status" value="2"/>
</dbReference>
<feature type="compositionally biased region" description="Polar residues" evidence="1">
    <location>
        <begin position="1110"/>
        <end position="1124"/>
    </location>
</feature>
<dbReference type="InterPro" id="IPR046859">
    <property type="entry name" value="RGPA/RALGAPB_N"/>
</dbReference>
<dbReference type="Gene3D" id="3.40.50.11210">
    <property type="entry name" value="Rap/Ran-GAP"/>
    <property type="match status" value="1"/>
</dbReference>
<feature type="compositionally biased region" description="Polar residues" evidence="1">
    <location>
        <begin position="1466"/>
        <end position="1499"/>
    </location>
</feature>
<protein>
    <submittedName>
        <fullName evidence="4">Ral GTPase-activating protein subunit alpha/beta N-terminal domain-containing protein</fullName>
    </submittedName>
</protein>
<organism evidence="3 4">
    <name type="scientific">Acrobeloides nanus</name>
    <dbReference type="NCBI Taxonomy" id="290746"/>
    <lineage>
        <taxon>Eukaryota</taxon>
        <taxon>Metazoa</taxon>
        <taxon>Ecdysozoa</taxon>
        <taxon>Nematoda</taxon>
        <taxon>Chromadorea</taxon>
        <taxon>Rhabditida</taxon>
        <taxon>Tylenchina</taxon>
        <taxon>Cephalobomorpha</taxon>
        <taxon>Cephaloboidea</taxon>
        <taxon>Cephalobidae</taxon>
        <taxon>Acrobeloides</taxon>
    </lineage>
</organism>
<feature type="region of interest" description="Disordered" evidence="1">
    <location>
        <begin position="1466"/>
        <end position="1527"/>
    </location>
</feature>
<feature type="region of interest" description="Disordered" evidence="1">
    <location>
        <begin position="432"/>
        <end position="478"/>
    </location>
</feature>
<evidence type="ECO:0000256" key="1">
    <source>
        <dbReference type="SAM" id="MobiDB-lite"/>
    </source>
</evidence>
<evidence type="ECO:0000313" key="3">
    <source>
        <dbReference type="Proteomes" id="UP000887540"/>
    </source>
</evidence>
<accession>A0A914D0F1</accession>
<proteinExistence type="predicted"/>
<evidence type="ECO:0000259" key="2">
    <source>
        <dbReference type="Pfam" id="PF20412"/>
    </source>
</evidence>
<keyword evidence="3" id="KW-1185">Reference proteome</keyword>
<sequence length="1844" mass="207272">MYDSWTALEFPEVKQSILGKFSHDVSEPVANLLIRELVESVDRPGTASGIKLENEPELEWVMPVINYAFSLSFISPREYETIKAAIRIYLSWMTSITPEVQKSCPSSLIEHPDRYFRRMIEALRLIFLPRHIPYTVDADVIIDRQANEIRTVLSSIKLWTSKVHDDYRDEVWSRSLLFLIAVNEQLLTIPSTPDDIGPSVAPDLVQSLLDCWIHAALHELIPSPSYWKTLTLCSRRWVFHVPLIEIWSKKLLSLTILLVQKIHGNTENLKNISIDNIYLQEDIQNFDNLKETWLRLFHLLGNPAQFLLYSNRFIDNAQVDTNLLAYINGQISLSFFLAITAICKMIEIFYGNTQISTDFHEIDDLYHIWLDACKVVQDEWNRSYNRQRPSNMSSGSSGISGMNTLSTGIPAGDASTLTHQSLAASNSALAAGPSSTTISRKNTANFTHSLGSTKGQKITQSARTSQYTPQVPPEPVELPRLRPGQYVWYYLKNNKLTPLTKHENQPKVAHMMEIFLYWLYDPALSTLNPLYKKYSEDVISQRSMSSAEIDMQSVGMSGGVLGGLASPSDSGVTRHSFAQSTTSSSDISSPQNSHIPSNVFEYPSVDGVAAGRAAALGALCRIICAKSSREQLPDDQLAQFYTVMHEALIERDRLMLCSLLYYSVDLFKLGLRGIEILLPNYLMAIDVILTESMKLRLHPSIHEVEMRHACLRALASIIAWPTTFGPTSINDNNSRLNQGPGNVLEINPTYIEMRPRILRNLVYTLRHETDSTNLHLALSLCAIFCEECCRYDLSMAKSNVLQEKKVLQRQKASLDGDSPTDDDEEKYYAVSVLRGIVSAICDNLCKTQWNSETITSLAALDCLNVMATLPQSIVFSNREMSTGSLIVTSLCRFVDTQLQKPPPFHSRDLHSSVVAAYSSIQIWLCSAPMLTEIDACLTTVAQTIEFGLTGGKNMSPSEYKPASQRVYDAAELLLSTLFSVVGGNNPSTIIDERRLLYKYSPQNIDTTKFRHFLVRQHSLISIHEATHIDEISHGYPTLFMITRTPYHQAHTSIIQLRPKSFEAKDGDQENMQIFDVPSPGALAMTGVGEILNSISTAVQQKQSLRRASPPNESKSLDNLTSATGSMGTQKQFEFPPGFDKPQCKLDAAFPPLQPIPETDQIITQLSQIKNRLSQGGGSAIGQRDAHNVWIQSSLGSFLSQPPRPQSSVKKCNTGRIFLYDLGLINGNSFNKELIPLDSGQCDEFYRDLHQIVDRSATKILQTVGIFYVKDGQRTVGDILDNAMAIPTTRPEFCRFLAELGEGVDIATHPNWTGHWATAFSAERKPLEKPRKQDNYALDGINHCLWWSDSLHEIAYVMFSERSAKLSHLLAGGNGVDTQHLSSYTRGSSREMTLGEEDIARRGLSHWHNHLHQTASNLKTHHHLIHQRYSNNNKTVSIFNRPGSTPPPPPEVYACPQHLHYSLTIQTNNGGVNIPSSESEKSQMGSRQASPARSKSSSPTTEHDSRRLSEPKYEERGRRRNSRKDEEYGYNSANLARKFSESGIVFPQSVFVTDEPISPVGKEGVKIQDQPTKTPEKLAPTSSYSLSYIKSLFRKKSPEVKPKNAVNGTRMTENNEDDSFLKKNLAQGSPHIKLFSNKSSVVPQSVTNHDQNMPTSISSDLSQQNILMTPAANAQNAKSRTKSTSTINSENSGPQQRASSLSYHSHQDKPAKRNPDQRIFVVWLERIEDMYHFPYEDGSRHTSQKPDFVIIFLHNFEPGLVRVHIEGIWTKYSQPGPLVDGMVISTTALSTMVRQTIISIARRRLIEVDQYQMVHLKRRNSIQDFAKKYTQTIQYRDFLDKFITL</sequence>
<feature type="region of interest" description="Disordered" evidence="1">
    <location>
        <begin position="1101"/>
        <end position="1124"/>
    </location>
</feature>
<feature type="compositionally biased region" description="Polar residues" evidence="1">
    <location>
        <begin position="1672"/>
        <end position="1703"/>
    </location>
</feature>
<dbReference type="InterPro" id="IPR035974">
    <property type="entry name" value="Rap/Ran-GAP_sf"/>
</dbReference>
<dbReference type="GO" id="GO:0051056">
    <property type="term" value="P:regulation of small GTPase mediated signal transduction"/>
    <property type="evidence" value="ECO:0007669"/>
    <property type="project" value="InterPro"/>
</dbReference>
<reference evidence="4" key="1">
    <citation type="submission" date="2022-11" db="UniProtKB">
        <authorList>
            <consortium name="WormBaseParasite"/>
        </authorList>
    </citation>
    <scope>IDENTIFICATION</scope>
</reference>
<feature type="region of interest" description="Disordered" evidence="1">
    <location>
        <begin position="1672"/>
        <end position="1712"/>
    </location>
</feature>
<feature type="compositionally biased region" description="Polar residues" evidence="1">
    <location>
        <begin position="436"/>
        <end position="469"/>
    </location>
</feature>